<dbReference type="AlphaFoldDB" id="A0A9K3IA89"/>
<gene>
    <name evidence="2" type="ORF">HanXRQr2_Chr09g0412281</name>
</gene>
<dbReference type="Gramene" id="mRNA:HanXRQr2_Chr09g0412281">
    <property type="protein sequence ID" value="mRNA:HanXRQr2_Chr09g0412281"/>
    <property type="gene ID" value="HanXRQr2_Chr09g0412281"/>
</dbReference>
<dbReference type="EMBL" id="MNCJ02000324">
    <property type="protein sequence ID" value="KAF5792990.1"/>
    <property type="molecule type" value="Genomic_DNA"/>
</dbReference>
<organism evidence="2 3">
    <name type="scientific">Helianthus annuus</name>
    <name type="common">Common sunflower</name>
    <dbReference type="NCBI Taxonomy" id="4232"/>
    <lineage>
        <taxon>Eukaryota</taxon>
        <taxon>Viridiplantae</taxon>
        <taxon>Streptophyta</taxon>
        <taxon>Embryophyta</taxon>
        <taxon>Tracheophyta</taxon>
        <taxon>Spermatophyta</taxon>
        <taxon>Magnoliopsida</taxon>
        <taxon>eudicotyledons</taxon>
        <taxon>Gunneridae</taxon>
        <taxon>Pentapetalae</taxon>
        <taxon>asterids</taxon>
        <taxon>campanulids</taxon>
        <taxon>Asterales</taxon>
        <taxon>Asteraceae</taxon>
        <taxon>Asteroideae</taxon>
        <taxon>Heliantheae alliance</taxon>
        <taxon>Heliantheae</taxon>
        <taxon>Helianthus</taxon>
    </lineage>
</organism>
<comment type="caution">
    <text evidence="2">The sequence shown here is derived from an EMBL/GenBank/DDBJ whole genome shotgun (WGS) entry which is preliminary data.</text>
</comment>
<dbReference type="Proteomes" id="UP000215914">
    <property type="component" value="Unassembled WGS sequence"/>
</dbReference>
<keyword evidence="3" id="KW-1185">Reference proteome</keyword>
<accession>A0A9K3IA89</accession>
<evidence type="ECO:0008006" key="4">
    <source>
        <dbReference type="Google" id="ProtNLM"/>
    </source>
</evidence>
<evidence type="ECO:0000313" key="2">
    <source>
        <dbReference type="EMBL" id="KAF5792990.1"/>
    </source>
</evidence>
<reference evidence="2" key="2">
    <citation type="submission" date="2020-06" db="EMBL/GenBank/DDBJ databases">
        <title>Helianthus annuus Genome sequencing and assembly Release 2.</title>
        <authorList>
            <person name="Gouzy J."/>
            <person name="Langlade N."/>
            <person name="Munos S."/>
        </authorList>
    </citation>
    <scope>NUCLEOTIDE SEQUENCE</scope>
    <source>
        <tissue evidence="2">Leaves</tissue>
    </source>
</reference>
<protein>
    <recommendedName>
        <fullName evidence="4">DUF4283 domain-containing protein</fullName>
    </recommendedName>
</protein>
<proteinExistence type="predicted"/>
<evidence type="ECO:0000256" key="1">
    <source>
        <dbReference type="SAM" id="MobiDB-lite"/>
    </source>
</evidence>
<sequence>MFKSRDGRSFRDVLGGCSNLSDTPKWGGSAASGKLVIVPDRLSAFNDLVGLAVVGRSVDLETLVDLDKLLRIAKVPFSKIQYLGGLSTIISFSDGDSMEGFLKARVIWGPWFSKLEGWKGQSLPLERVAWLNLHGIPLHLLDKEVLALVGELYGKVLHIPKAFEDNRDLSVVSVGVLVGEAGRIGESVSLTWKGRSFRLWVEEEMEAWVPDCLNGDYVVASDSEPDSPLKSSPVGIVEVDGIHRAGSLGGEEESPGLDDSNSHAYVGNLVEESGNDGGAGLSKGGPNSPCNLDNYFPGGASVGPAPAAAALGPSPNPFSVGRGVKTCRRADKVKMGSRLRKARSQQSKVSSPLDIRPLKRPRSERSPRMGGPICQRLWLTEGLI</sequence>
<reference evidence="2" key="1">
    <citation type="journal article" date="2017" name="Nature">
        <title>The sunflower genome provides insights into oil metabolism, flowering and Asterid evolution.</title>
        <authorList>
            <person name="Badouin H."/>
            <person name="Gouzy J."/>
            <person name="Grassa C.J."/>
            <person name="Murat F."/>
            <person name="Staton S.E."/>
            <person name="Cottret L."/>
            <person name="Lelandais-Briere C."/>
            <person name="Owens G.L."/>
            <person name="Carrere S."/>
            <person name="Mayjonade B."/>
            <person name="Legrand L."/>
            <person name="Gill N."/>
            <person name="Kane N.C."/>
            <person name="Bowers J.E."/>
            <person name="Hubner S."/>
            <person name="Bellec A."/>
            <person name="Berard A."/>
            <person name="Berges H."/>
            <person name="Blanchet N."/>
            <person name="Boniface M.C."/>
            <person name="Brunel D."/>
            <person name="Catrice O."/>
            <person name="Chaidir N."/>
            <person name="Claudel C."/>
            <person name="Donnadieu C."/>
            <person name="Faraut T."/>
            <person name="Fievet G."/>
            <person name="Helmstetter N."/>
            <person name="King M."/>
            <person name="Knapp S.J."/>
            <person name="Lai Z."/>
            <person name="Le Paslier M.C."/>
            <person name="Lippi Y."/>
            <person name="Lorenzon L."/>
            <person name="Mandel J.R."/>
            <person name="Marage G."/>
            <person name="Marchand G."/>
            <person name="Marquand E."/>
            <person name="Bret-Mestries E."/>
            <person name="Morien E."/>
            <person name="Nambeesan S."/>
            <person name="Nguyen T."/>
            <person name="Pegot-Espagnet P."/>
            <person name="Pouilly N."/>
            <person name="Raftis F."/>
            <person name="Sallet E."/>
            <person name="Schiex T."/>
            <person name="Thomas J."/>
            <person name="Vandecasteele C."/>
            <person name="Vares D."/>
            <person name="Vear F."/>
            <person name="Vautrin S."/>
            <person name="Crespi M."/>
            <person name="Mangin B."/>
            <person name="Burke J.M."/>
            <person name="Salse J."/>
            <person name="Munos S."/>
            <person name="Vincourt P."/>
            <person name="Rieseberg L.H."/>
            <person name="Langlade N.B."/>
        </authorList>
    </citation>
    <scope>NUCLEOTIDE SEQUENCE</scope>
    <source>
        <tissue evidence="2">Leaves</tissue>
    </source>
</reference>
<feature type="region of interest" description="Disordered" evidence="1">
    <location>
        <begin position="332"/>
        <end position="371"/>
    </location>
</feature>
<evidence type="ECO:0000313" key="3">
    <source>
        <dbReference type="Proteomes" id="UP000215914"/>
    </source>
</evidence>
<name>A0A9K3IA89_HELAN</name>